<reference evidence="3" key="1">
    <citation type="submission" date="2023-10" db="EMBL/GenBank/DDBJ databases">
        <title>Chromosome-level genome of the transformable northern wattle, Acacia crassicarpa.</title>
        <authorList>
            <person name="Massaro I."/>
            <person name="Sinha N.R."/>
            <person name="Poethig S."/>
            <person name="Leichty A.R."/>
        </authorList>
    </citation>
    <scope>NUCLEOTIDE SEQUENCE</scope>
    <source>
        <strain evidence="3">Acra3RX</strain>
        <tissue evidence="3">Leaf</tissue>
    </source>
</reference>
<organism evidence="3 4">
    <name type="scientific">Acacia crassicarpa</name>
    <name type="common">northern wattle</name>
    <dbReference type="NCBI Taxonomy" id="499986"/>
    <lineage>
        <taxon>Eukaryota</taxon>
        <taxon>Viridiplantae</taxon>
        <taxon>Streptophyta</taxon>
        <taxon>Embryophyta</taxon>
        <taxon>Tracheophyta</taxon>
        <taxon>Spermatophyta</taxon>
        <taxon>Magnoliopsida</taxon>
        <taxon>eudicotyledons</taxon>
        <taxon>Gunneridae</taxon>
        <taxon>Pentapetalae</taxon>
        <taxon>rosids</taxon>
        <taxon>fabids</taxon>
        <taxon>Fabales</taxon>
        <taxon>Fabaceae</taxon>
        <taxon>Caesalpinioideae</taxon>
        <taxon>mimosoid clade</taxon>
        <taxon>Acacieae</taxon>
        <taxon>Acacia</taxon>
    </lineage>
</organism>
<evidence type="ECO:0000313" key="4">
    <source>
        <dbReference type="Proteomes" id="UP001293593"/>
    </source>
</evidence>
<feature type="domain" description="Retrotransposon Copia-like N-terminal" evidence="2">
    <location>
        <begin position="40"/>
        <end position="76"/>
    </location>
</feature>
<accession>A0AAE1TD78</accession>
<dbReference type="PANTHER" id="PTHR37610:SF55">
    <property type="entry name" value="RETROTRANSPOSON COPIA-LIKE N-TERMINAL DOMAIN-CONTAINING PROTEIN"/>
    <property type="match status" value="1"/>
</dbReference>
<gene>
    <name evidence="3" type="ORF">QN277_011883</name>
</gene>
<evidence type="ECO:0000313" key="3">
    <source>
        <dbReference type="EMBL" id="KAK4280236.1"/>
    </source>
</evidence>
<dbReference type="Proteomes" id="UP001293593">
    <property type="component" value="Unassembled WGS sequence"/>
</dbReference>
<protein>
    <recommendedName>
        <fullName evidence="2">Retrotransposon Copia-like N-terminal domain-containing protein</fullName>
    </recommendedName>
</protein>
<feature type="region of interest" description="Disordered" evidence="1">
    <location>
        <begin position="1"/>
        <end position="33"/>
    </location>
</feature>
<dbReference type="AlphaFoldDB" id="A0AAE1TD78"/>
<feature type="compositionally biased region" description="Low complexity" evidence="1">
    <location>
        <begin position="1"/>
        <end position="29"/>
    </location>
</feature>
<sequence>MASNSDADASSATNKSPSLASPPSTTSPPIVDLASPFYIHPNENLKLILVSPPLDGPNYHNWARAMRSSLLSKNKL</sequence>
<evidence type="ECO:0000256" key="1">
    <source>
        <dbReference type="SAM" id="MobiDB-lite"/>
    </source>
</evidence>
<dbReference type="Pfam" id="PF14244">
    <property type="entry name" value="Retrotran_gag_3"/>
    <property type="match status" value="1"/>
</dbReference>
<comment type="caution">
    <text evidence="3">The sequence shown here is derived from an EMBL/GenBank/DDBJ whole genome shotgun (WGS) entry which is preliminary data.</text>
</comment>
<proteinExistence type="predicted"/>
<evidence type="ECO:0000259" key="2">
    <source>
        <dbReference type="Pfam" id="PF14244"/>
    </source>
</evidence>
<dbReference type="PANTHER" id="PTHR37610">
    <property type="entry name" value="CCHC-TYPE DOMAIN-CONTAINING PROTEIN"/>
    <property type="match status" value="1"/>
</dbReference>
<name>A0AAE1TD78_9FABA</name>
<dbReference type="EMBL" id="JAWXYG010000002">
    <property type="protein sequence ID" value="KAK4280236.1"/>
    <property type="molecule type" value="Genomic_DNA"/>
</dbReference>
<dbReference type="InterPro" id="IPR029472">
    <property type="entry name" value="Copia-like_N"/>
</dbReference>
<keyword evidence="4" id="KW-1185">Reference proteome</keyword>